<dbReference type="EMBL" id="GANP01009965">
    <property type="protein sequence ID" value="JAB74503.1"/>
    <property type="molecule type" value="mRNA"/>
</dbReference>
<sequence length="96" mass="11342">LTGEGDYRMMSIGNCYVSCTEGYNTFLIPHKECDRIFDISIWAVYQQLNGGNLPPYRFEDCDTQDINTLQKWRDDWMRYKEKSKQYLCSEGFKNSA</sequence>
<name>V5HLT7_IXORI</name>
<proteinExistence type="evidence at transcript level"/>
<dbReference type="AlphaFoldDB" id="V5HLT7"/>
<accession>V5HLT7</accession>
<feature type="non-terminal residue" evidence="1">
    <location>
        <position position="1"/>
    </location>
</feature>
<protein>
    <submittedName>
        <fullName evidence="1">Uncharacterized protein</fullName>
    </submittedName>
</protein>
<reference evidence="1" key="1">
    <citation type="journal article" date="2015" name="Sci. Rep.">
        <title>Tissue- and time-dependent transcription in Ixodes ricinus salivary glands and midguts when blood feeding on the vertebrate host.</title>
        <authorList>
            <person name="Kotsyfakis M."/>
            <person name="Schwarz A."/>
            <person name="Erhart J."/>
            <person name="Ribeiro J.M."/>
        </authorList>
    </citation>
    <scope>NUCLEOTIDE SEQUENCE</scope>
    <source>
        <tissue evidence="1">Salivary gland and midgut</tissue>
    </source>
</reference>
<evidence type="ECO:0000313" key="1">
    <source>
        <dbReference type="EMBL" id="JAB74503.1"/>
    </source>
</evidence>
<organism evidence="1">
    <name type="scientific">Ixodes ricinus</name>
    <name type="common">Common tick</name>
    <name type="synonym">Acarus ricinus</name>
    <dbReference type="NCBI Taxonomy" id="34613"/>
    <lineage>
        <taxon>Eukaryota</taxon>
        <taxon>Metazoa</taxon>
        <taxon>Ecdysozoa</taxon>
        <taxon>Arthropoda</taxon>
        <taxon>Chelicerata</taxon>
        <taxon>Arachnida</taxon>
        <taxon>Acari</taxon>
        <taxon>Parasitiformes</taxon>
        <taxon>Ixodida</taxon>
        <taxon>Ixodoidea</taxon>
        <taxon>Ixodidae</taxon>
        <taxon>Ixodinae</taxon>
        <taxon>Ixodes</taxon>
    </lineage>
</organism>